<evidence type="ECO:0000256" key="9">
    <source>
        <dbReference type="ARBA" id="ARBA00047589"/>
    </source>
</evidence>
<proteinExistence type="inferred from homology"/>
<gene>
    <name evidence="11" type="primary">pduL</name>
    <name evidence="11" type="ORF">E2980_22015</name>
</gene>
<dbReference type="OrthoDB" id="9784365at2"/>
<dbReference type="GO" id="GO:0016747">
    <property type="term" value="F:acyltransferase activity, transferring groups other than amino-acyl groups"/>
    <property type="evidence" value="ECO:0007669"/>
    <property type="project" value="InterPro"/>
</dbReference>
<keyword evidence="6" id="KW-0479">Metal-binding</keyword>
<comment type="cofactor">
    <cofactor evidence="1">
        <name>Zn(2+)</name>
        <dbReference type="ChEBI" id="CHEBI:29105"/>
    </cofactor>
</comment>
<keyword evidence="8 10" id="KW-0012">Acyltransferase</keyword>
<evidence type="ECO:0000313" key="11">
    <source>
        <dbReference type="EMBL" id="TFE19802.1"/>
    </source>
</evidence>
<dbReference type="AlphaFoldDB" id="A0A4Y8LPQ1"/>
<evidence type="ECO:0000256" key="3">
    <source>
        <dbReference type="ARBA" id="ARBA00012206"/>
    </source>
</evidence>
<evidence type="ECO:0000256" key="5">
    <source>
        <dbReference type="ARBA" id="ARBA00022679"/>
    </source>
</evidence>
<evidence type="ECO:0000256" key="4">
    <source>
        <dbReference type="ARBA" id="ARBA00020837"/>
    </source>
</evidence>
<comment type="pathway">
    <text evidence="10">Polyol metabolism; 1,2-propanediol degradation.</text>
</comment>
<evidence type="ECO:0000256" key="2">
    <source>
        <dbReference type="ARBA" id="ARBA00007342"/>
    </source>
</evidence>
<keyword evidence="12" id="KW-1185">Reference proteome</keyword>
<keyword evidence="5 10" id="KW-0808">Transferase</keyword>
<comment type="catalytic activity">
    <reaction evidence="9 10">
        <text>propanoyl-CoA + phosphate = propanoyl phosphate + CoA</text>
        <dbReference type="Rhea" id="RHEA:28046"/>
        <dbReference type="ChEBI" id="CHEBI:43474"/>
        <dbReference type="ChEBI" id="CHEBI:57287"/>
        <dbReference type="ChEBI" id="CHEBI:57392"/>
        <dbReference type="ChEBI" id="CHEBI:58933"/>
        <dbReference type="EC" id="2.3.1.222"/>
    </reaction>
</comment>
<dbReference type="Proteomes" id="UP000297900">
    <property type="component" value="Unassembled WGS sequence"/>
</dbReference>
<dbReference type="EMBL" id="SOMN01000049">
    <property type="protein sequence ID" value="TFE19802.1"/>
    <property type="molecule type" value="Genomic_DNA"/>
</dbReference>
<dbReference type="EC" id="2.3.1.222" evidence="3 10"/>
<organism evidence="11 12">
    <name type="scientific">Cohnella luojiensis</name>
    <dbReference type="NCBI Taxonomy" id="652876"/>
    <lineage>
        <taxon>Bacteria</taxon>
        <taxon>Bacillati</taxon>
        <taxon>Bacillota</taxon>
        <taxon>Bacilli</taxon>
        <taxon>Bacillales</taxon>
        <taxon>Paenibacillaceae</taxon>
        <taxon>Cohnella</taxon>
    </lineage>
</organism>
<evidence type="ECO:0000256" key="8">
    <source>
        <dbReference type="ARBA" id="ARBA00023315"/>
    </source>
</evidence>
<keyword evidence="7" id="KW-0862">Zinc</keyword>
<evidence type="ECO:0000256" key="1">
    <source>
        <dbReference type="ARBA" id="ARBA00001947"/>
    </source>
</evidence>
<evidence type="ECO:0000256" key="6">
    <source>
        <dbReference type="ARBA" id="ARBA00022723"/>
    </source>
</evidence>
<dbReference type="RefSeq" id="WP_135154404.1">
    <property type="nucleotide sequence ID" value="NZ_SOMN01000049.1"/>
</dbReference>
<protein>
    <recommendedName>
        <fullName evidence="4 10">Phosphate propanoyltransferase</fullName>
        <ecNumber evidence="3 10">2.3.1.222</ecNumber>
    </recommendedName>
</protein>
<dbReference type="UniPathway" id="UPA00621"/>
<dbReference type="NCBIfam" id="NF011652">
    <property type="entry name" value="PRK15070.1"/>
    <property type="match status" value="1"/>
</dbReference>
<evidence type="ECO:0000313" key="12">
    <source>
        <dbReference type="Proteomes" id="UP000297900"/>
    </source>
</evidence>
<evidence type="ECO:0000256" key="10">
    <source>
        <dbReference type="PIRNR" id="PIRNR010130"/>
    </source>
</evidence>
<comment type="function">
    <text evidence="10">Involved in 1,2-propanediol (1,2-PD) degradation by catalyzing the conversion of propanoyl-CoA to propanoyl-phosphate.</text>
</comment>
<dbReference type="Pfam" id="PF06130">
    <property type="entry name" value="PTAC"/>
    <property type="match status" value="1"/>
</dbReference>
<sequence>MSAASSESKKVPVGVSARHIHLSQEHVEILFGAGATLTEFKPLSQPGQFAANETVAVYGPKGSFPKVRILGPSRKATQLEISRTDAFSLGIQAPLRESGNIEGTPGIRIVGPAGEVTVDKGVIVAARHIHFHTSDAERWGIMDKQLLKVLVGGVRGVVFEQVLARVSDQFALDMHIDTDEGNAAGVSTGNFGEIVE</sequence>
<dbReference type="GO" id="GO:0051144">
    <property type="term" value="P:1,2-propanediol catabolic process"/>
    <property type="evidence" value="ECO:0007669"/>
    <property type="project" value="UniProtKB-UniPathway"/>
</dbReference>
<comment type="similarity">
    <text evidence="2 10">Belongs to the PduL family.</text>
</comment>
<dbReference type="PIRSF" id="PIRSF010130">
    <property type="entry name" value="PduL"/>
    <property type="match status" value="1"/>
</dbReference>
<name>A0A4Y8LPQ1_9BACL</name>
<dbReference type="PANTHER" id="PTHR39453">
    <property type="entry name" value="PHOSPHATE PROPANOYLTRANSFERASE"/>
    <property type="match status" value="1"/>
</dbReference>
<reference evidence="11 12" key="1">
    <citation type="submission" date="2019-03" db="EMBL/GenBank/DDBJ databases">
        <title>Cohnella endophytica sp. nov., a novel endophytic bacterium isolated from bark of Sonneratia apetala.</title>
        <authorList>
            <person name="Tuo L."/>
        </authorList>
    </citation>
    <scope>NUCLEOTIDE SEQUENCE [LARGE SCALE GENOMIC DNA]</scope>
    <source>
        <strain evidence="11 12">CCTCC AB 208254</strain>
    </source>
</reference>
<comment type="caution">
    <text evidence="11">The sequence shown here is derived from an EMBL/GenBank/DDBJ whole genome shotgun (WGS) entry which is preliminary data.</text>
</comment>
<accession>A0A4Y8LPQ1</accession>
<dbReference type="InterPro" id="IPR008300">
    <property type="entry name" value="PTAC"/>
</dbReference>
<evidence type="ECO:0000256" key="7">
    <source>
        <dbReference type="ARBA" id="ARBA00022833"/>
    </source>
</evidence>
<dbReference type="GO" id="GO:0046872">
    <property type="term" value="F:metal ion binding"/>
    <property type="evidence" value="ECO:0007669"/>
    <property type="project" value="UniProtKB-KW"/>
</dbReference>
<dbReference type="PANTHER" id="PTHR39453:SF1">
    <property type="entry name" value="PHOSPHATE PROPANOYLTRANSFERASE"/>
    <property type="match status" value="1"/>
</dbReference>